<dbReference type="PANTHER" id="PTHR48471:SF1">
    <property type="entry name" value="DDE TNP4 DOMAIN-CONTAINING PROTEIN"/>
    <property type="match status" value="1"/>
</dbReference>
<gene>
    <name evidence="1" type="ORF">ACHHYP_06286</name>
</gene>
<protein>
    <recommendedName>
        <fullName evidence="3">Transposase Helix-turn-helix domain-containing protein</fullName>
    </recommendedName>
</protein>
<accession>A0A1V9YUT1</accession>
<name>A0A1V9YUT1_ACHHY</name>
<comment type="caution">
    <text evidence="1">The sequence shown here is derived from an EMBL/GenBank/DDBJ whole genome shotgun (WGS) entry which is preliminary data.</text>
</comment>
<keyword evidence="2" id="KW-1185">Reference proteome</keyword>
<organism evidence="1 2">
    <name type="scientific">Achlya hypogyna</name>
    <name type="common">Oomycete</name>
    <name type="synonym">Protoachlya hypogyna</name>
    <dbReference type="NCBI Taxonomy" id="1202772"/>
    <lineage>
        <taxon>Eukaryota</taxon>
        <taxon>Sar</taxon>
        <taxon>Stramenopiles</taxon>
        <taxon>Oomycota</taxon>
        <taxon>Saprolegniomycetes</taxon>
        <taxon>Saprolegniales</taxon>
        <taxon>Achlyaceae</taxon>
        <taxon>Achlya</taxon>
    </lineage>
</organism>
<dbReference type="Proteomes" id="UP000243579">
    <property type="component" value="Unassembled WGS sequence"/>
</dbReference>
<reference evidence="1 2" key="1">
    <citation type="journal article" date="2014" name="Genome Biol. Evol.">
        <title>The secreted proteins of Achlya hypogyna and Thraustotheca clavata identify the ancestral oomycete secretome and reveal gene acquisitions by horizontal gene transfer.</title>
        <authorList>
            <person name="Misner I."/>
            <person name="Blouin N."/>
            <person name="Leonard G."/>
            <person name="Richards T.A."/>
            <person name="Lane C.E."/>
        </authorList>
    </citation>
    <scope>NUCLEOTIDE SEQUENCE [LARGE SCALE GENOMIC DNA]</scope>
    <source>
        <strain evidence="1 2">ATCC 48635</strain>
    </source>
</reference>
<dbReference type="AlphaFoldDB" id="A0A1V9YUT1"/>
<evidence type="ECO:0008006" key="3">
    <source>
        <dbReference type="Google" id="ProtNLM"/>
    </source>
</evidence>
<sequence length="163" mass="18434">MPYILSLCSVRMRLKERYYITSNALISTADTPRHTMYAARDRSSFITSISIDPTSFDDLLRVFVTKYKRGGDPKARGRPPKTPKHVALALVLHFYSSPCEQKLLSELFGLPQSTCSRILQKAEMALLEALRDIEDAKTQYPSLAIQREWAITTNAKEPLINGV</sequence>
<dbReference type="PANTHER" id="PTHR48471">
    <property type="entry name" value="DDE TNP4 DOMAIN-CONTAINING PROTEIN"/>
    <property type="match status" value="1"/>
</dbReference>
<evidence type="ECO:0000313" key="2">
    <source>
        <dbReference type="Proteomes" id="UP000243579"/>
    </source>
</evidence>
<evidence type="ECO:0000313" key="1">
    <source>
        <dbReference type="EMBL" id="OQR89447.1"/>
    </source>
</evidence>
<dbReference type="OrthoDB" id="70213at2759"/>
<proteinExistence type="predicted"/>
<dbReference type="EMBL" id="JNBR01000818">
    <property type="protein sequence ID" value="OQR89447.1"/>
    <property type="molecule type" value="Genomic_DNA"/>
</dbReference>